<reference evidence="2 3" key="1">
    <citation type="submission" date="2013-03" db="EMBL/GenBank/DDBJ databases">
        <title>The Genome Sequence of Cladophialophora psammophila CBS 110553.</title>
        <authorList>
            <consortium name="The Broad Institute Genomics Platform"/>
            <person name="Cuomo C."/>
            <person name="de Hoog S."/>
            <person name="Gorbushina A."/>
            <person name="Walker B."/>
            <person name="Young S.K."/>
            <person name="Zeng Q."/>
            <person name="Gargeya S."/>
            <person name="Fitzgerald M."/>
            <person name="Haas B."/>
            <person name="Abouelleil A."/>
            <person name="Allen A.W."/>
            <person name="Alvarado L."/>
            <person name="Arachchi H.M."/>
            <person name="Berlin A.M."/>
            <person name="Chapman S.B."/>
            <person name="Gainer-Dewar J."/>
            <person name="Goldberg J."/>
            <person name="Griggs A."/>
            <person name="Gujja S."/>
            <person name="Hansen M."/>
            <person name="Howarth C."/>
            <person name="Imamovic A."/>
            <person name="Ireland A."/>
            <person name="Larimer J."/>
            <person name="McCowan C."/>
            <person name="Murphy C."/>
            <person name="Pearson M."/>
            <person name="Poon T.W."/>
            <person name="Priest M."/>
            <person name="Roberts A."/>
            <person name="Saif S."/>
            <person name="Shea T."/>
            <person name="Sisk P."/>
            <person name="Sykes S."/>
            <person name="Wortman J."/>
            <person name="Nusbaum C."/>
            <person name="Birren B."/>
        </authorList>
    </citation>
    <scope>NUCLEOTIDE SEQUENCE [LARGE SCALE GENOMIC DNA]</scope>
    <source>
        <strain evidence="2 3">CBS 110553</strain>
    </source>
</reference>
<dbReference type="GeneID" id="19185869"/>
<evidence type="ECO:0000256" key="1">
    <source>
        <dbReference type="SAM" id="MobiDB-lite"/>
    </source>
</evidence>
<protein>
    <submittedName>
        <fullName evidence="2">Uncharacterized protein</fullName>
    </submittedName>
</protein>
<dbReference type="Proteomes" id="UP000019471">
    <property type="component" value="Unassembled WGS sequence"/>
</dbReference>
<gene>
    <name evidence="2" type="ORF">A1O5_01133</name>
</gene>
<feature type="compositionally biased region" description="Low complexity" evidence="1">
    <location>
        <begin position="1"/>
        <end position="19"/>
    </location>
</feature>
<accession>W9XH06</accession>
<dbReference type="HOGENOM" id="CLU_076671_0_0_1"/>
<evidence type="ECO:0000313" key="2">
    <source>
        <dbReference type="EMBL" id="EXJ76625.1"/>
    </source>
</evidence>
<name>W9XH06_9EURO</name>
<comment type="caution">
    <text evidence="2">The sequence shown here is derived from an EMBL/GenBank/DDBJ whole genome shotgun (WGS) entry which is preliminary data.</text>
</comment>
<dbReference type="RefSeq" id="XP_007739942.1">
    <property type="nucleotide sequence ID" value="XM_007741752.1"/>
</dbReference>
<feature type="region of interest" description="Disordered" evidence="1">
    <location>
        <begin position="1"/>
        <end position="24"/>
    </location>
</feature>
<dbReference type="eggNOG" id="ENOG502S65D">
    <property type="taxonomic scope" value="Eukaryota"/>
</dbReference>
<sequence>MDSQSTNAPSASPTSSSAAEFDQAGETAQGAVDFLTDFDLDENSNDPPQLRVQNEGQVNRSLIARDAIRDSGFSAILQRVQYGTHEGAPACLIVIDLSFRFIGRTLSRYSHGKVEVKFSKAVDPSNHQIASPSPSEDPKVVNMAPKEVYGIVKVVEERKYREVSIPVMFESPVGISAGVEAKFGSEDNEHQEHRMEIHGDLYWDDDHMDAACGATWDLRENEAQKDGIFRSFRAAMVVENPPDVAMWMHVVVVPSVKFSINPARLFSKTDYLGRLLQKNDDPVLLDGKTPRGAPVGQGVDFSSPQFPWASVVWIPSEYKSRLLAQIVEDNQSTPAPPPSTAGS</sequence>
<dbReference type="EMBL" id="AMGX01000001">
    <property type="protein sequence ID" value="EXJ76625.1"/>
    <property type="molecule type" value="Genomic_DNA"/>
</dbReference>
<proteinExistence type="predicted"/>
<dbReference type="AlphaFoldDB" id="W9XH06"/>
<dbReference type="OrthoDB" id="5030973at2759"/>
<evidence type="ECO:0000313" key="3">
    <source>
        <dbReference type="Proteomes" id="UP000019471"/>
    </source>
</evidence>
<keyword evidence="3" id="KW-1185">Reference proteome</keyword>
<organism evidence="2 3">
    <name type="scientific">Cladophialophora psammophila CBS 110553</name>
    <dbReference type="NCBI Taxonomy" id="1182543"/>
    <lineage>
        <taxon>Eukaryota</taxon>
        <taxon>Fungi</taxon>
        <taxon>Dikarya</taxon>
        <taxon>Ascomycota</taxon>
        <taxon>Pezizomycotina</taxon>
        <taxon>Eurotiomycetes</taxon>
        <taxon>Chaetothyriomycetidae</taxon>
        <taxon>Chaetothyriales</taxon>
        <taxon>Herpotrichiellaceae</taxon>
        <taxon>Cladophialophora</taxon>
    </lineage>
</organism>